<reference evidence="2" key="1">
    <citation type="journal article" date="2019" name="Nat. Commun.">
        <title>The genome of broomcorn millet.</title>
        <authorList>
            <person name="Zou C."/>
            <person name="Miki D."/>
            <person name="Li D."/>
            <person name="Tang Q."/>
            <person name="Xiao L."/>
            <person name="Rajput S."/>
            <person name="Deng P."/>
            <person name="Jia W."/>
            <person name="Huang R."/>
            <person name="Zhang M."/>
            <person name="Sun Y."/>
            <person name="Hu J."/>
            <person name="Fu X."/>
            <person name="Schnable P.S."/>
            <person name="Li F."/>
            <person name="Zhang H."/>
            <person name="Feng B."/>
            <person name="Zhu X."/>
            <person name="Liu R."/>
            <person name="Schnable J.C."/>
            <person name="Zhu J.-K."/>
            <person name="Zhang H."/>
        </authorList>
    </citation>
    <scope>NUCLEOTIDE SEQUENCE [LARGE SCALE GENOMIC DNA]</scope>
</reference>
<dbReference type="STRING" id="4540.A0A3L6Q6R8"/>
<sequence>MAEAQLRVPWPVPPDHEAAHRREAKERCRAGHPLHNVRLKLCANWNRAVAVLSWSLMRAWWLEDTRWWRNPTATAMAYAVLVLIPWNPDLVLLRVTFHVAAARVEVLAPHPCA</sequence>
<organism evidence="1 2">
    <name type="scientific">Panicum miliaceum</name>
    <name type="common">Proso millet</name>
    <name type="synonym">Broomcorn millet</name>
    <dbReference type="NCBI Taxonomy" id="4540"/>
    <lineage>
        <taxon>Eukaryota</taxon>
        <taxon>Viridiplantae</taxon>
        <taxon>Streptophyta</taxon>
        <taxon>Embryophyta</taxon>
        <taxon>Tracheophyta</taxon>
        <taxon>Spermatophyta</taxon>
        <taxon>Magnoliopsida</taxon>
        <taxon>Liliopsida</taxon>
        <taxon>Poales</taxon>
        <taxon>Poaceae</taxon>
        <taxon>PACMAD clade</taxon>
        <taxon>Panicoideae</taxon>
        <taxon>Panicodae</taxon>
        <taxon>Paniceae</taxon>
        <taxon>Panicinae</taxon>
        <taxon>Panicum</taxon>
        <taxon>Panicum sect. Panicum</taxon>
    </lineage>
</organism>
<comment type="caution">
    <text evidence="1">The sequence shown here is derived from an EMBL/GenBank/DDBJ whole genome shotgun (WGS) entry which is preliminary data.</text>
</comment>
<name>A0A3L6Q6R8_PANMI</name>
<evidence type="ECO:0000313" key="2">
    <source>
        <dbReference type="Proteomes" id="UP000275267"/>
    </source>
</evidence>
<evidence type="ECO:0000313" key="1">
    <source>
        <dbReference type="EMBL" id="RLM73306.1"/>
    </source>
</evidence>
<proteinExistence type="predicted"/>
<dbReference type="AlphaFoldDB" id="A0A3L6Q6R8"/>
<gene>
    <name evidence="1" type="ORF">C2845_PM15G14890</name>
</gene>
<dbReference type="EMBL" id="PQIB02000013">
    <property type="protein sequence ID" value="RLM73306.1"/>
    <property type="molecule type" value="Genomic_DNA"/>
</dbReference>
<dbReference type="Proteomes" id="UP000275267">
    <property type="component" value="Unassembled WGS sequence"/>
</dbReference>
<accession>A0A3L6Q6R8</accession>
<protein>
    <submittedName>
        <fullName evidence="1">Uncharacterized protein</fullName>
    </submittedName>
</protein>
<keyword evidence="2" id="KW-1185">Reference proteome</keyword>